<evidence type="ECO:0000256" key="2">
    <source>
        <dbReference type="SAM" id="MobiDB-lite"/>
    </source>
</evidence>
<evidence type="ECO:0000256" key="1">
    <source>
        <dbReference type="SAM" id="Coils"/>
    </source>
</evidence>
<sequence>MAPCKVFRKRIRTQENETQEVSSKLNGTQESEPQQVTDAPNQTHEEIDLDTTIENSANLLHQKVRGPSRGKGLENLMKGKNKLIVEIPEGKGRPIDAVQSAKLSSEIGIISRQFISIPTKWKDMKDNDKLHALERLKSKFEMKLDDDYVKSSVMSIMSKLSRNHRHKVHLHFKKFPNDVVARLNKPTQYNLTQENWEQLCDLFRILNIRKCETNARVRRNVKLTPNQGSQAFVASRYAMRKDDEEPNRIDFFKATHYSNEKGWTTSEAQEKYEKMVELQSTPVEEGAEPKNIDDIMDEVLGTRPGYIPGLGYGPKPKKTNSSADTIELKKSLKNKEDELNNYKSNFELIQTQMEAMRSALLAVGIQVPSLQFSASNDTTNLTSTESQPTQGCRVIDVIGADEKLIGHRADSGRKVDLDSSECFVVNGLPSFFNEEASSVDRLSSQPLDLALIQRSPDVPEETLGYHHPRATSLLPLMLPPRRLRKLLPPLQQNALEDPVAPHTSRLWGESPHSSVTHQTSPSGPVRAWLRGGYKSHRILQNERERQTQWRGEKNRNEEPKSKGDSNTNKRSFGNNGRKEKKETYL</sequence>
<feature type="compositionally biased region" description="Polar residues" evidence="2">
    <location>
        <begin position="564"/>
        <end position="574"/>
    </location>
</feature>
<feature type="region of interest" description="Disordered" evidence="2">
    <location>
        <begin position="494"/>
        <end position="585"/>
    </location>
</feature>
<dbReference type="InterPro" id="IPR004252">
    <property type="entry name" value="Probable_transposase_24"/>
</dbReference>
<feature type="compositionally biased region" description="Basic and acidic residues" evidence="2">
    <location>
        <begin position="576"/>
        <end position="585"/>
    </location>
</feature>
<name>A0A6A2Z2L6_HIBSY</name>
<evidence type="ECO:0000313" key="3">
    <source>
        <dbReference type="EMBL" id="KAE8685976.1"/>
    </source>
</evidence>
<feature type="compositionally biased region" description="Basic and acidic residues" evidence="2">
    <location>
        <begin position="539"/>
        <end position="563"/>
    </location>
</feature>
<feature type="coiled-coil region" evidence="1">
    <location>
        <begin position="325"/>
        <end position="352"/>
    </location>
</feature>
<gene>
    <name evidence="3" type="ORF">F3Y22_tig00111088pilonHSYRG00256</name>
</gene>
<accession>A0A6A2Z2L6</accession>
<keyword evidence="4" id="KW-1185">Reference proteome</keyword>
<dbReference type="PANTHER" id="PTHR33063:SF13">
    <property type="entry name" value="OS02G0583500 PROTEIN"/>
    <property type="match status" value="1"/>
</dbReference>
<dbReference type="Pfam" id="PF03004">
    <property type="entry name" value="Transposase_24"/>
    <property type="match status" value="1"/>
</dbReference>
<dbReference type="Proteomes" id="UP000436088">
    <property type="component" value="Unassembled WGS sequence"/>
</dbReference>
<feature type="compositionally biased region" description="Polar residues" evidence="2">
    <location>
        <begin position="511"/>
        <end position="522"/>
    </location>
</feature>
<feature type="compositionally biased region" description="Polar residues" evidence="2">
    <location>
        <begin position="19"/>
        <end position="42"/>
    </location>
</feature>
<evidence type="ECO:0000313" key="4">
    <source>
        <dbReference type="Proteomes" id="UP000436088"/>
    </source>
</evidence>
<keyword evidence="1" id="KW-0175">Coiled coil</keyword>
<comment type="caution">
    <text evidence="3">The sequence shown here is derived from an EMBL/GenBank/DDBJ whole genome shotgun (WGS) entry which is preliminary data.</text>
</comment>
<organism evidence="3 4">
    <name type="scientific">Hibiscus syriacus</name>
    <name type="common">Rose of Sharon</name>
    <dbReference type="NCBI Taxonomy" id="106335"/>
    <lineage>
        <taxon>Eukaryota</taxon>
        <taxon>Viridiplantae</taxon>
        <taxon>Streptophyta</taxon>
        <taxon>Embryophyta</taxon>
        <taxon>Tracheophyta</taxon>
        <taxon>Spermatophyta</taxon>
        <taxon>Magnoliopsida</taxon>
        <taxon>eudicotyledons</taxon>
        <taxon>Gunneridae</taxon>
        <taxon>Pentapetalae</taxon>
        <taxon>rosids</taxon>
        <taxon>malvids</taxon>
        <taxon>Malvales</taxon>
        <taxon>Malvaceae</taxon>
        <taxon>Malvoideae</taxon>
        <taxon>Hibiscus</taxon>
    </lineage>
</organism>
<dbReference type="PANTHER" id="PTHR33063">
    <property type="entry name" value="OS02G0583500 PROTEIN"/>
    <property type="match status" value="1"/>
</dbReference>
<dbReference type="EMBL" id="VEPZ02001227">
    <property type="protein sequence ID" value="KAE8685976.1"/>
    <property type="molecule type" value="Genomic_DNA"/>
</dbReference>
<dbReference type="AlphaFoldDB" id="A0A6A2Z2L6"/>
<reference evidence="3" key="1">
    <citation type="submission" date="2019-09" db="EMBL/GenBank/DDBJ databases">
        <title>Draft genome information of white flower Hibiscus syriacus.</title>
        <authorList>
            <person name="Kim Y.-M."/>
        </authorList>
    </citation>
    <scope>NUCLEOTIDE SEQUENCE [LARGE SCALE GENOMIC DNA]</scope>
    <source>
        <strain evidence="3">YM2019G1</strain>
    </source>
</reference>
<proteinExistence type="predicted"/>
<protein>
    <submittedName>
        <fullName evidence="3">Uncharacterized protein</fullName>
    </submittedName>
</protein>
<feature type="region of interest" description="Disordered" evidence="2">
    <location>
        <begin position="10"/>
        <end position="43"/>
    </location>
</feature>